<dbReference type="AlphaFoldDB" id="A0AAU7C6N2"/>
<name>A0AAU7C6N2_9BACT</name>
<dbReference type="Gene3D" id="3.20.20.140">
    <property type="entry name" value="Metal-dependent hydrolases"/>
    <property type="match status" value="1"/>
</dbReference>
<proteinExistence type="predicted"/>
<dbReference type="RefSeq" id="WP_406693452.1">
    <property type="nucleotide sequence ID" value="NZ_CP155447.1"/>
</dbReference>
<accession>A0AAU7C6N2</accession>
<dbReference type="GO" id="GO:0006064">
    <property type="term" value="P:glucuronate catabolic process"/>
    <property type="evidence" value="ECO:0007669"/>
    <property type="project" value="InterPro"/>
</dbReference>
<sequence length="435" mass="49864">MPTTPPHDPKARELFDEMTCWPIFDPHSHIDPTRPAARNFDEVLGYHYYTELAHSAGMPAELVAPSLDPETRVRNLSGYLDRIDNTVQYSWLLEIAKTFHDFPHDRITPQNIGELYESAQRSTSGEAWDREVWKKSQLEAVFLTNEFDDPLEGWDPQKYVPCLRTDDLVLKLHEPTTVDRLRRATNVDVRDYATLRQAIGVLFERFVKRGARACAISLPPDFTPYRATAKRAVTPVRRALHQMDQRPDEHDEVRQVVFWTLAEFCAEFRLPFDLMIGPIRNVYPAGVAGGRDLFDRRVSLHGYRELFNHFAGVTFPVSTLSPDAGGELVAYSWIFPNVVPMGHWWYSNIPAYIAADLRARLQAVPKVKQVGYYSDAYKLEFVLPKFNMFRRVLAETLADDAVRGQGWSIDRALELARLILLENPKRIFSRAGGTS</sequence>
<organism evidence="1">
    <name type="scientific">Singulisphaera sp. Ch08</name>
    <dbReference type="NCBI Taxonomy" id="3120278"/>
    <lineage>
        <taxon>Bacteria</taxon>
        <taxon>Pseudomonadati</taxon>
        <taxon>Planctomycetota</taxon>
        <taxon>Planctomycetia</taxon>
        <taxon>Isosphaerales</taxon>
        <taxon>Isosphaeraceae</taxon>
        <taxon>Singulisphaera</taxon>
    </lineage>
</organism>
<protein>
    <submittedName>
        <fullName evidence="1">Glucuronate isomerase</fullName>
        <ecNumber evidence="1">5.3.1.12</ecNumber>
    </submittedName>
</protein>
<reference evidence="1" key="1">
    <citation type="submission" date="2024-05" db="EMBL/GenBank/DDBJ databases">
        <title>Planctomycetes of the genus Singulisphaera possess chitinolytic capabilities.</title>
        <authorList>
            <person name="Ivanova A."/>
        </authorList>
    </citation>
    <scope>NUCLEOTIDE SEQUENCE</scope>
    <source>
        <strain evidence="1">Ch08T</strain>
    </source>
</reference>
<dbReference type="Pfam" id="PF02614">
    <property type="entry name" value="UxaC"/>
    <property type="match status" value="1"/>
</dbReference>
<dbReference type="EC" id="5.3.1.12" evidence="1"/>
<dbReference type="GO" id="GO:0008880">
    <property type="term" value="F:glucuronate isomerase activity"/>
    <property type="evidence" value="ECO:0007669"/>
    <property type="project" value="UniProtKB-EC"/>
</dbReference>
<gene>
    <name evidence="1" type="ORF">V5E97_20715</name>
</gene>
<dbReference type="InterPro" id="IPR003766">
    <property type="entry name" value="Uronate_isomerase"/>
</dbReference>
<dbReference type="InterPro" id="IPR032466">
    <property type="entry name" value="Metal_Hydrolase"/>
</dbReference>
<dbReference type="EMBL" id="CP155447">
    <property type="protein sequence ID" value="XBH00780.1"/>
    <property type="molecule type" value="Genomic_DNA"/>
</dbReference>
<dbReference type="SUPFAM" id="SSF51556">
    <property type="entry name" value="Metallo-dependent hydrolases"/>
    <property type="match status" value="1"/>
</dbReference>
<evidence type="ECO:0000313" key="1">
    <source>
        <dbReference type="EMBL" id="XBH00780.1"/>
    </source>
</evidence>
<dbReference type="Gene3D" id="1.10.2020.10">
    <property type="entry name" value="uronate isomerase, domain 2, chain A"/>
    <property type="match status" value="1"/>
</dbReference>
<keyword evidence="1" id="KW-0413">Isomerase</keyword>